<dbReference type="GO" id="GO:0008284">
    <property type="term" value="P:positive regulation of cell population proliferation"/>
    <property type="evidence" value="ECO:0007669"/>
    <property type="project" value="Ensembl"/>
</dbReference>
<comment type="function">
    <text evidence="9">CNTF is a survival factor for various neuronal cell types. Seems to prevent the degeneration of motor axons after axotomy.</text>
</comment>
<evidence type="ECO:0000256" key="2">
    <source>
        <dbReference type="ARBA" id="ARBA00007988"/>
    </source>
</evidence>
<dbReference type="OrthoDB" id="9510890at2759"/>
<keyword evidence="11" id="KW-1185">Reference proteome</keyword>
<sequence length="200" mass="22559">MASSERLPGMSHHRDLCRRTVHLLRKMRSDVSSLLESYVEKQGLDKNFNLDSIDGVPTAGTEQWSEISDAERLGDNLKAYWAFQILLDEILEEQRSNLSPDDTAFHESIQSVVLQVSGLAYQLEELMAMLEHNVPAKELGSARDAGGKSSFEKKMRGMKVLQELAQWTVRSVRDLHHISKSVQTGAIPRSSRRLAQAQKK</sequence>
<dbReference type="GO" id="GO:0044877">
    <property type="term" value="F:protein-containing complex binding"/>
    <property type="evidence" value="ECO:0007669"/>
    <property type="project" value="Ensembl"/>
</dbReference>
<evidence type="ECO:0000256" key="7">
    <source>
        <dbReference type="ARBA" id="ARBA00022902"/>
    </source>
</evidence>
<dbReference type="CTD" id="1270"/>
<organism evidence="10 11">
    <name type="scientific">Podarcis muralis</name>
    <name type="common">Wall lizard</name>
    <name type="synonym">Lacerta muralis</name>
    <dbReference type="NCBI Taxonomy" id="64176"/>
    <lineage>
        <taxon>Eukaryota</taxon>
        <taxon>Metazoa</taxon>
        <taxon>Chordata</taxon>
        <taxon>Craniata</taxon>
        <taxon>Vertebrata</taxon>
        <taxon>Euteleostomi</taxon>
        <taxon>Lepidosauria</taxon>
        <taxon>Squamata</taxon>
        <taxon>Bifurcata</taxon>
        <taxon>Unidentata</taxon>
        <taxon>Episquamata</taxon>
        <taxon>Laterata</taxon>
        <taxon>Lacertibaenia</taxon>
        <taxon>Lacertidae</taxon>
        <taxon>Podarcis</taxon>
    </lineage>
</organism>
<dbReference type="KEGG" id="pmua:114601102"/>
<dbReference type="GO" id="GO:0097696">
    <property type="term" value="P:cell surface receptor signaling pathway via STAT"/>
    <property type="evidence" value="ECO:0007669"/>
    <property type="project" value="Ensembl"/>
</dbReference>
<evidence type="ECO:0000256" key="9">
    <source>
        <dbReference type="ARBA" id="ARBA00025427"/>
    </source>
</evidence>
<dbReference type="GeneID" id="114601102"/>
<dbReference type="GO" id="GO:0070120">
    <property type="term" value="P:ciliary neurotrophic factor-mediated signaling pathway"/>
    <property type="evidence" value="ECO:0007669"/>
    <property type="project" value="Ensembl"/>
</dbReference>
<dbReference type="GO" id="GO:0010628">
    <property type="term" value="P:positive regulation of gene expression"/>
    <property type="evidence" value="ECO:0007669"/>
    <property type="project" value="Ensembl"/>
</dbReference>
<dbReference type="GO" id="GO:0048644">
    <property type="term" value="P:muscle organ morphogenesis"/>
    <property type="evidence" value="ECO:0007669"/>
    <property type="project" value="Ensembl"/>
</dbReference>
<comment type="subcellular location">
    <subcellularLocation>
        <location evidence="1">Cytoplasm</location>
    </subcellularLocation>
</comment>
<dbReference type="GO" id="GO:0008083">
    <property type="term" value="F:growth factor activity"/>
    <property type="evidence" value="ECO:0007669"/>
    <property type="project" value="UniProtKB-KW"/>
</dbReference>
<dbReference type="GO" id="GO:0048143">
    <property type="term" value="P:astrocyte activation"/>
    <property type="evidence" value="ECO:0007669"/>
    <property type="project" value="TreeGrafter"/>
</dbReference>
<dbReference type="GO" id="GO:0046533">
    <property type="term" value="P:negative regulation of photoreceptor cell differentiation"/>
    <property type="evidence" value="ECO:0007669"/>
    <property type="project" value="Ensembl"/>
</dbReference>
<dbReference type="InterPro" id="IPR000151">
    <property type="entry name" value="Ciliary_neurotrophic_fac_CNTF"/>
</dbReference>
<accession>A0A670HQZ6</accession>
<dbReference type="GO" id="GO:0005125">
    <property type="term" value="F:cytokine activity"/>
    <property type="evidence" value="ECO:0007669"/>
    <property type="project" value="TreeGrafter"/>
</dbReference>
<evidence type="ECO:0000256" key="5">
    <source>
        <dbReference type="ARBA" id="ARBA00022490"/>
    </source>
</evidence>
<evidence type="ECO:0000313" key="10">
    <source>
        <dbReference type="Ensembl" id="ENSPMRP00000001502.1"/>
    </source>
</evidence>
<dbReference type="GO" id="GO:0048666">
    <property type="term" value="P:neuron development"/>
    <property type="evidence" value="ECO:0007669"/>
    <property type="project" value="Ensembl"/>
</dbReference>
<dbReference type="GO" id="GO:0030424">
    <property type="term" value="C:axon"/>
    <property type="evidence" value="ECO:0007669"/>
    <property type="project" value="TreeGrafter"/>
</dbReference>
<proteinExistence type="inferred from homology"/>
<keyword evidence="6" id="KW-0221">Differentiation</keyword>
<dbReference type="GO" id="GO:0046668">
    <property type="term" value="P:regulation of retinal cell programmed cell death"/>
    <property type="evidence" value="ECO:0007669"/>
    <property type="project" value="Ensembl"/>
</dbReference>
<name>A0A670HQZ6_PODMU</name>
<keyword evidence="8" id="KW-0339">Growth factor</keyword>
<dbReference type="Ensembl" id="ENSPMRT00000001600.1">
    <property type="protein sequence ID" value="ENSPMRP00000001502.1"/>
    <property type="gene ID" value="ENSPMRG00000001131.1"/>
</dbReference>
<reference evidence="10" key="3">
    <citation type="submission" date="2025-09" db="UniProtKB">
        <authorList>
            <consortium name="Ensembl"/>
        </authorList>
    </citation>
    <scope>IDENTIFICATION</scope>
</reference>
<dbReference type="PANTHER" id="PTHR15196">
    <property type="entry name" value="CILIARY NEUROTROPHIC FACTOR"/>
    <property type="match status" value="1"/>
</dbReference>
<gene>
    <name evidence="10" type="primary">CNTF</name>
</gene>
<dbReference type="Proteomes" id="UP000472272">
    <property type="component" value="Chromosome 1"/>
</dbReference>
<keyword evidence="7" id="KW-0524">Neurogenesis</keyword>
<dbReference type="SUPFAM" id="SSF47266">
    <property type="entry name" value="4-helical cytokines"/>
    <property type="match status" value="1"/>
</dbReference>
<reference evidence="10" key="2">
    <citation type="submission" date="2025-08" db="UniProtKB">
        <authorList>
            <consortium name="Ensembl"/>
        </authorList>
    </citation>
    <scope>IDENTIFICATION</scope>
</reference>
<dbReference type="Gene3D" id="1.20.1250.10">
    <property type="match status" value="1"/>
</dbReference>
<dbReference type="GO" id="GO:0060221">
    <property type="term" value="P:retinal rod cell differentiation"/>
    <property type="evidence" value="ECO:0007669"/>
    <property type="project" value="Ensembl"/>
</dbReference>
<reference evidence="10 11" key="1">
    <citation type="journal article" date="2019" name="Proc. Natl. Acad. Sci. U.S.A.">
        <title>Regulatory changes in pterin and carotenoid genes underlie balanced color polymorphisms in the wall lizard.</title>
        <authorList>
            <person name="Andrade P."/>
            <person name="Pinho C."/>
            <person name="Perez I de Lanuza G."/>
            <person name="Afonso S."/>
            <person name="Brejcha J."/>
            <person name="Rubin C.J."/>
            <person name="Wallerman O."/>
            <person name="Pereira P."/>
            <person name="Sabatino S.J."/>
            <person name="Bellati A."/>
            <person name="Pellitteri-Rosa D."/>
            <person name="Bosakova Z."/>
            <person name="Bunikis I."/>
            <person name="Carretero M.A."/>
            <person name="Feiner N."/>
            <person name="Marsik P."/>
            <person name="Pauperio F."/>
            <person name="Salvi D."/>
            <person name="Soler L."/>
            <person name="While G.M."/>
            <person name="Uller T."/>
            <person name="Font E."/>
            <person name="Andersson L."/>
            <person name="Carneiro M."/>
        </authorList>
    </citation>
    <scope>NUCLEOTIDE SEQUENCE</scope>
</reference>
<dbReference type="RefSeq" id="XP_028594005.1">
    <property type="nucleotide sequence ID" value="XM_028738172.1"/>
</dbReference>
<dbReference type="Pfam" id="PF01110">
    <property type="entry name" value="CNTF"/>
    <property type="match status" value="1"/>
</dbReference>
<evidence type="ECO:0000256" key="3">
    <source>
        <dbReference type="ARBA" id="ARBA00015150"/>
    </source>
</evidence>
<dbReference type="GO" id="GO:0043524">
    <property type="term" value="P:negative regulation of neuron apoptotic process"/>
    <property type="evidence" value="ECO:0007669"/>
    <property type="project" value="Ensembl"/>
</dbReference>
<dbReference type="AlphaFoldDB" id="A0A670HQZ6"/>
<dbReference type="GO" id="GO:0005127">
    <property type="term" value="F:ciliary neurotrophic factor receptor binding"/>
    <property type="evidence" value="ECO:0007669"/>
    <property type="project" value="InterPro"/>
</dbReference>
<evidence type="ECO:0000256" key="6">
    <source>
        <dbReference type="ARBA" id="ARBA00022782"/>
    </source>
</evidence>
<dbReference type="GO" id="GO:0005737">
    <property type="term" value="C:cytoplasm"/>
    <property type="evidence" value="ECO:0007669"/>
    <property type="project" value="UniProtKB-SubCell"/>
</dbReference>
<keyword evidence="5" id="KW-0963">Cytoplasm</keyword>
<keyword evidence="4" id="KW-0217">Developmental protein</keyword>
<dbReference type="GeneTree" id="ENSGT00420000029890"/>
<dbReference type="GO" id="GO:0005138">
    <property type="term" value="F:interleukin-6 receptor binding"/>
    <property type="evidence" value="ECO:0007669"/>
    <property type="project" value="Ensembl"/>
</dbReference>
<evidence type="ECO:0000256" key="8">
    <source>
        <dbReference type="ARBA" id="ARBA00023030"/>
    </source>
</evidence>
<dbReference type="GO" id="GO:0005615">
    <property type="term" value="C:extracellular space"/>
    <property type="evidence" value="ECO:0007669"/>
    <property type="project" value="Ensembl"/>
</dbReference>
<comment type="similarity">
    <text evidence="2">Belongs to the CNTF family.</text>
</comment>
<dbReference type="OMA" id="RWSEMTE"/>
<protein>
    <recommendedName>
        <fullName evidence="3">Ciliary neurotrophic factor</fullName>
    </recommendedName>
</protein>
<evidence type="ECO:0000256" key="4">
    <source>
        <dbReference type="ARBA" id="ARBA00022473"/>
    </source>
</evidence>
<dbReference type="FunFam" id="1.20.1250.10:FF:000022">
    <property type="entry name" value="ciliary neurotrophic factor"/>
    <property type="match status" value="1"/>
</dbReference>
<evidence type="ECO:0000313" key="11">
    <source>
        <dbReference type="Proteomes" id="UP000472272"/>
    </source>
</evidence>
<evidence type="ECO:0000256" key="1">
    <source>
        <dbReference type="ARBA" id="ARBA00004496"/>
    </source>
</evidence>
<dbReference type="GO" id="GO:0048680">
    <property type="term" value="P:positive regulation of axon regeneration"/>
    <property type="evidence" value="ECO:0007669"/>
    <property type="project" value="TreeGrafter"/>
</dbReference>
<dbReference type="InterPro" id="IPR009079">
    <property type="entry name" value="4_helix_cytokine-like_core"/>
</dbReference>
<dbReference type="PANTHER" id="PTHR15196:SF0">
    <property type="entry name" value="CILIARY NEUROTROPHIC FACTOR"/>
    <property type="match status" value="1"/>
</dbReference>